<dbReference type="Pfam" id="PF06180">
    <property type="entry name" value="CbiK"/>
    <property type="match status" value="1"/>
</dbReference>
<protein>
    <submittedName>
        <fullName evidence="3">Sirohydrochlorin cobaltochelatase</fullName>
    </submittedName>
</protein>
<reference evidence="3 4" key="1">
    <citation type="submission" date="2016-11" db="EMBL/GenBank/DDBJ databases">
        <authorList>
            <person name="Jaros S."/>
            <person name="Januszkiewicz K."/>
            <person name="Wedrychowicz H."/>
        </authorList>
    </citation>
    <scope>NUCLEOTIDE SEQUENCE [LARGE SCALE GENOMIC DNA]</scope>
    <source>
        <strain evidence="3 4">Y1</strain>
    </source>
</reference>
<dbReference type="SUPFAM" id="SSF53800">
    <property type="entry name" value="Chelatase"/>
    <property type="match status" value="1"/>
</dbReference>
<gene>
    <name evidence="3" type="ORF">SAMN04487860_10323</name>
</gene>
<feature type="compositionally biased region" description="Low complexity" evidence="1">
    <location>
        <begin position="33"/>
        <end position="59"/>
    </location>
</feature>
<dbReference type="PANTHER" id="PTHR33542:SF3">
    <property type="entry name" value="SIROHYDROCHLORIN FERROCHELATASE, CHLOROPLASTIC"/>
    <property type="match status" value="1"/>
</dbReference>
<dbReference type="GO" id="GO:0016852">
    <property type="term" value="F:sirohydrochlorin cobaltochelatase activity"/>
    <property type="evidence" value="ECO:0007669"/>
    <property type="project" value="InterPro"/>
</dbReference>
<dbReference type="GO" id="GO:0019251">
    <property type="term" value="P:anaerobic cobalamin biosynthetic process"/>
    <property type="evidence" value="ECO:0007669"/>
    <property type="project" value="InterPro"/>
</dbReference>
<dbReference type="CDD" id="cd03413">
    <property type="entry name" value="CbiK_C"/>
    <property type="match status" value="1"/>
</dbReference>
<evidence type="ECO:0000256" key="2">
    <source>
        <dbReference type="SAM" id="SignalP"/>
    </source>
</evidence>
<dbReference type="PANTHER" id="PTHR33542">
    <property type="entry name" value="SIROHYDROCHLORIN FERROCHELATASE, CHLOROPLASTIC"/>
    <property type="match status" value="1"/>
</dbReference>
<dbReference type="EMBL" id="FRCT01000003">
    <property type="protein sequence ID" value="SHM30522.1"/>
    <property type="molecule type" value="Genomic_DNA"/>
</dbReference>
<feature type="signal peptide" evidence="2">
    <location>
        <begin position="1"/>
        <end position="23"/>
    </location>
</feature>
<dbReference type="PROSITE" id="PS51257">
    <property type="entry name" value="PROKAR_LIPOPROTEIN"/>
    <property type="match status" value="1"/>
</dbReference>
<proteinExistence type="predicted"/>
<keyword evidence="2" id="KW-0732">Signal</keyword>
<evidence type="ECO:0000313" key="4">
    <source>
        <dbReference type="Proteomes" id="UP000184394"/>
    </source>
</evidence>
<dbReference type="InterPro" id="IPR010388">
    <property type="entry name" value="Anaerobic_Co-chelatase"/>
</dbReference>
<feature type="chain" id="PRO_5039068245" evidence="2">
    <location>
        <begin position="24"/>
        <end position="348"/>
    </location>
</feature>
<accession>A0A1M7HPP0</accession>
<dbReference type="InterPro" id="IPR050963">
    <property type="entry name" value="Sirohydro_Cobaltochel/CbiX"/>
</dbReference>
<dbReference type="RefSeq" id="WP_072949003.1">
    <property type="nucleotide sequence ID" value="NZ_FRCT01000003.1"/>
</dbReference>
<name>A0A1M7HPP0_RUMFL</name>
<dbReference type="OrthoDB" id="9770331at2"/>
<dbReference type="Proteomes" id="UP000184394">
    <property type="component" value="Unassembled WGS sequence"/>
</dbReference>
<evidence type="ECO:0000256" key="1">
    <source>
        <dbReference type="SAM" id="MobiDB-lite"/>
    </source>
</evidence>
<dbReference type="Gene3D" id="3.40.50.1400">
    <property type="match status" value="2"/>
</dbReference>
<dbReference type="AlphaFoldDB" id="A0A1M7HPP0"/>
<sequence>MKMRKMIAAAAALTLTAACFVSCGDSEKKESNTQTTTEAPTAADTTAADTTDAAEVETTTEAKEEDEENYDTGDASLDNIRNQDEIGDSELLVISFGTSFNDSRRLTIGAIENALEKAFPDYAVRRGFTANIVIDHVNKRDGVLIDDIDAALKRAVDNKVKTLVVQPTHLMNGLEYEEVTDKIAEYSDAFDKVVIGEPLLTSDDDFAKVEKAITDWTKDYDDGETAICFMGHGTEAASNAVYQKMQDLLTKDGFTNYYVGTVEAEPSLEDVIAKVKEGNYKKVVLEPLMVVAGDHANNDMAGDEEDSWKSEFLAEGFEVECLLRGLGENEDIQKIYVEHAQKAIDSVK</sequence>
<feature type="region of interest" description="Disordered" evidence="1">
    <location>
        <begin position="26"/>
        <end position="81"/>
    </location>
</feature>
<evidence type="ECO:0000313" key="3">
    <source>
        <dbReference type="EMBL" id="SHM30522.1"/>
    </source>
</evidence>
<organism evidence="3 4">
    <name type="scientific">Ruminococcus flavefaciens</name>
    <dbReference type="NCBI Taxonomy" id="1265"/>
    <lineage>
        <taxon>Bacteria</taxon>
        <taxon>Bacillati</taxon>
        <taxon>Bacillota</taxon>
        <taxon>Clostridia</taxon>
        <taxon>Eubacteriales</taxon>
        <taxon>Oscillospiraceae</taxon>
        <taxon>Ruminococcus</taxon>
    </lineage>
</organism>